<evidence type="ECO:0000313" key="1">
    <source>
        <dbReference type="EMBL" id="ARD22732.1"/>
    </source>
</evidence>
<reference evidence="1 2" key="1">
    <citation type="submission" date="2017-03" db="EMBL/GenBank/DDBJ databases">
        <title>Genome sequencing of Shewanella japonica KCTC 22435.</title>
        <authorList>
            <person name="Kim K.M."/>
        </authorList>
    </citation>
    <scope>NUCLEOTIDE SEQUENCE [LARGE SCALE GENOMIC DNA]</scope>
    <source>
        <strain evidence="1 2">KCTC 22435</strain>
    </source>
</reference>
<evidence type="ECO:0000313" key="2">
    <source>
        <dbReference type="Proteomes" id="UP000191820"/>
    </source>
</evidence>
<organism evidence="1 2">
    <name type="scientific">Shewanella japonica</name>
    <dbReference type="NCBI Taxonomy" id="93973"/>
    <lineage>
        <taxon>Bacteria</taxon>
        <taxon>Pseudomonadati</taxon>
        <taxon>Pseudomonadota</taxon>
        <taxon>Gammaproteobacteria</taxon>
        <taxon>Alteromonadales</taxon>
        <taxon>Shewanellaceae</taxon>
        <taxon>Shewanella</taxon>
    </lineage>
</organism>
<name>A0ABM6JKC7_9GAMM</name>
<sequence>MIINVLESELIVGQCDNQMQLINLPYTEGLNFNLQLPNGTQLVSGMRSDLSAKCKLTRIIELLSKLPITDASAWGPYQHNPVFWLLPNLAPEMLTQWVNALHQAFPHCFEHPNGRIFPMGSASLPIAFDAAKTMGSRVDSIVFIAVDSLYFDMPELYRTGQLINADIDEGIRPSEAAIMTKVQVSTEEKTSLGLHVTDVFQDAATQVQLTQSIKRLFTQLTEQDESSLLKQLYFPGDNQSTQDSWLNAYEQLAGKIDQDTQITQTNYYTGNIGAAAGLYNLLHVFNRYKEQALSGVSVQLEVSEQRYLGLLRYEWLGCSGESNG</sequence>
<keyword evidence="2" id="KW-1185">Reference proteome</keyword>
<proteinExistence type="predicted"/>
<dbReference type="RefSeq" id="WP_080915965.1">
    <property type="nucleotide sequence ID" value="NZ_CP020472.1"/>
</dbReference>
<evidence type="ECO:0008006" key="3">
    <source>
        <dbReference type="Google" id="ProtNLM"/>
    </source>
</evidence>
<accession>A0ABM6JKC7</accession>
<dbReference type="EMBL" id="CP020472">
    <property type="protein sequence ID" value="ARD22732.1"/>
    <property type="molecule type" value="Genomic_DNA"/>
</dbReference>
<gene>
    <name evidence="1" type="ORF">SJ2017_2442</name>
</gene>
<dbReference type="Proteomes" id="UP000191820">
    <property type="component" value="Chromosome"/>
</dbReference>
<protein>
    <recommendedName>
        <fullName evidence="3">3-oxoacyl-ACP synthase</fullName>
    </recommendedName>
</protein>